<accession>A0A0C2MQH9</accession>
<name>A0A0C2MQH9_THEKT</name>
<dbReference type="Proteomes" id="UP000031668">
    <property type="component" value="Unassembled WGS sequence"/>
</dbReference>
<organism evidence="1 2">
    <name type="scientific">Thelohanellus kitauei</name>
    <name type="common">Myxosporean</name>
    <dbReference type="NCBI Taxonomy" id="669202"/>
    <lineage>
        <taxon>Eukaryota</taxon>
        <taxon>Metazoa</taxon>
        <taxon>Cnidaria</taxon>
        <taxon>Myxozoa</taxon>
        <taxon>Myxosporea</taxon>
        <taxon>Bivalvulida</taxon>
        <taxon>Platysporina</taxon>
        <taxon>Myxobolidae</taxon>
        <taxon>Thelohanellus</taxon>
    </lineage>
</organism>
<sequence length="121" mass="14035">MSNWKRPLDLPPLSFPVVRMVSSVRIQKNVRVVDRKMLIVGSPVQSIVNTQAVRDDRFPHQNFTVSLIHRYQKTVTTLASISSQKPLDPLQTSCDCSTMIQIFLRRCPQLFQPLQWDYHVD</sequence>
<dbReference type="EMBL" id="JWZT01002401">
    <property type="protein sequence ID" value="KII69506.1"/>
    <property type="molecule type" value="Genomic_DNA"/>
</dbReference>
<protein>
    <submittedName>
        <fullName evidence="1">Uncharacterized protein</fullName>
    </submittedName>
</protein>
<comment type="caution">
    <text evidence="1">The sequence shown here is derived from an EMBL/GenBank/DDBJ whole genome shotgun (WGS) entry which is preliminary data.</text>
</comment>
<reference evidence="1 2" key="1">
    <citation type="journal article" date="2014" name="Genome Biol. Evol.">
        <title>The genome of the myxosporean Thelohanellus kitauei shows adaptations to nutrient acquisition within its fish host.</title>
        <authorList>
            <person name="Yang Y."/>
            <person name="Xiong J."/>
            <person name="Zhou Z."/>
            <person name="Huo F."/>
            <person name="Miao W."/>
            <person name="Ran C."/>
            <person name="Liu Y."/>
            <person name="Zhang J."/>
            <person name="Feng J."/>
            <person name="Wang M."/>
            <person name="Wang M."/>
            <person name="Wang L."/>
            <person name="Yao B."/>
        </authorList>
    </citation>
    <scope>NUCLEOTIDE SEQUENCE [LARGE SCALE GENOMIC DNA]</scope>
    <source>
        <strain evidence="1">Wuqing</strain>
    </source>
</reference>
<evidence type="ECO:0000313" key="2">
    <source>
        <dbReference type="Proteomes" id="UP000031668"/>
    </source>
</evidence>
<gene>
    <name evidence="1" type="ORF">RF11_15410</name>
</gene>
<keyword evidence="2" id="KW-1185">Reference proteome</keyword>
<proteinExistence type="predicted"/>
<evidence type="ECO:0000313" key="1">
    <source>
        <dbReference type="EMBL" id="KII69506.1"/>
    </source>
</evidence>
<dbReference type="AlphaFoldDB" id="A0A0C2MQH9"/>